<reference evidence="2" key="1">
    <citation type="submission" date="2014-11" db="EMBL/GenBank/DDBJ databases">
        <authorList>
            <person name="Amaro Gonzalez C."/>
        </authorList>
    </citation>
    <scope>NUCLEOTIDE SEQUENCE</scope>
</reference>
<sequence>MKICRVAGFLLKFRPIGEYFLATVLRVLHPLGVFFIFLFFFKFFTSCTCYLGVQAWCLPFMLHGMLPP</sequence>
<name>A0A0E9T1E8_ANGAN</name>
<dbReference type="AlphaFoldDB" id="A0A0E9T1E8"/>
<evidence type="ECO:0000256" key="1">
    <source>
        <dbReference type="SAM" id="Phobius"/>
    </source>
</evidence>
<keyword evidence="1" id="KW-1133">Transmembrane helix</keyword>
<keyword evidence="1" id="KW-0812">Transmembrane</keyword>
<keyword evidence="1" id="KW-0472">Membrane</keyword>
<dbReference type="EMBL" id="GBXM01061168">
    <property type="protein sequence ID" value="JAH47409.1"/>
    <property type="molecule type" value="Transcribed_RNA"/>
</dbReference>
<accession>A0A0E9T1E8</accession>
<reference evidence="2" key="2">
    <citation type="journal article" date="2015" name="Fish Shellfish Immunol.">
        <title>Early steps in the European eel (Anguilla anguilla)-Vibrio vulnificus interaction in the gills: Role of the RtxA13 toxin.</title>
        <authorList>
            <person name="Callol A."/>
            <person name="Pajuelo D."/>
            <person name="Ebbesson L."/>
            <person name="Teles M."/>
            <person name="MacKenzie S."/>
            <person name="Amaro C."/>
        </authorList>
    </citation>
    <scope>NUCLEOTIDE SEQUENCE</scope>
</reference>
<evidence type="ECO:0000313" key="2">
    <source>
        <dbReference type="EMBL" id="JAH47409.1"/>
    </source>
</evidence>
<feature type="transmembrane region" description="Helical" evidence="1">
    <location>
        <begin position="19"/>
        <end position="41"/>
    </location>
</feature>
<proteinExistence type="predicted"/>
<protein>
    <submittedName>
        <fullName evidence="2">Uncharacterized protein</fullName>
    </submittedName>
</protein>
<organism evidence="2">
    <name type="scientific">Anguilla anguilla</name>
    <name type="common">European freshwater eel</name>
    <name type="synonym">Muraena anguilla</name>
    <dbReference type="NCBI Taxonomy" id="7936"/>
    <lineage>
        <taxon>Eukaryota</taxon>
        <taxon>Metazoa</taxon>
        <taxon>Chordata</taxon>
        <taxon>Craniata</taxon>
        <taxon>Vertebrata</taxon>
        <taxon>Euteleostomi</taxon>
        <taxon>Actinopterygii</taxon>
        <taxon>Neopterygii</taxon>
        <taxon>Teleostei</taxon>
        <taxon>Anguilliformes</taxon>
        <taxon>Anguillidae</taxon>
        <taxon>Anguilla</taxon>
    </lineage>
</organism>